<evidence type="ECO:0000313" key="2">
    <source>
        <dbReference type="EMBL" id="GAA4168331.1"/>
    </source>
</evidence>
<accession>A0ABP7ZR05</accession>
<dbReference type="RefSeq" id="WP_346083853.1">
    <property type="nucleotide sequence ID" value="NZ_BAAAZK010000002.1"/>
</dbReference>
<organism evidence="2 3">
    <name type="scientific">Sphingobacterium ginsenosidimutans</name>
    <dbReference type="NCBI Taxonomy" id="687845"/>
    <lineage>
        <taxon>Bacteria</taxon>
        <taxon>Pseudomonadati</taxon>
        <taxon>Bacteroidota</taxon>
        <taxon>Sphingobacteriia</taxon>
        <taxon>Sphingobacteriales</taxon>
        <taxon>Sphingobacteriaceae</taxon>
        <taxon>Sphingobacterium</taxon>
    </lineage>
</organism>
<dbReference type="SUPFAM" id="SSF53448">
    <property type="entry name" value="Nucleotide-diphospho-sugar transferases"/>
    <property type="match status" value="1"/>
</dbReference>
<sequence length="211" mass="25142">MIPKIIHQICFNTPSELAKRCINSWVCLKEKENFDIIYWDFDKLVDLIQNEYPWAYNSFVTARNYAEAADIGRYLIVYHFGGCYVDWDIHLNNVDHFISLYNEEVNGFVLIDPVNYTIASEFFASPPNERYFLEIVQEINNIYLEGNRDSFFTPQYSGPFQMRKTLSKFQEIDFSLIEVKEVFEYNYSEIKQATSFTKHGILTHFWEHSWI</sequence>
<proteinExistence type="predicted"/>
<keyword evidence="3" id="KW-1185">Reference proteome</keyword>
<evidence type="ECO:0000313" key="3">
    <source>
        <dbReference type="Proteomes" id="UP001500167"/>
    </source>
</evidence>
<evidence type="ECO:0008006" key="4">
    <source>
        <dbReference type="Google" id="ProtNLM"/>
    </source>
</evidence>
<name>A0ABP7ZR05_9SPHI</name>
<dbReference type="InterPro" id="IPR007577">
    <property type="entry name" value="GlycoTrfase_DXD_sugar-bd_CS"/>
</dbReference>
<dbReference type="Pfam" id="PF04488">
    <property type="entry name" value="Gly_transf_sug"/>
    <property type="match status" value="1"/>
</dbReference>
<gene>
    <name evidence="2" type="ORF">GCM10022218_03030</name>
</gene>
<dbReference type="PANTHER" id="PTHR32385">
    <property type="entry name" value="MANNOSYL PHOSPHORYLINOSITOL CERAMIDE SYNTHASE"/>
    <property type="match status" value="1"/>
</dbReference>
<evidence type="ECO:0000256" key="1">
    <source>
        <dbReference type="ARBA" id="ARBA00022679"/>
    </source>
</evidence>
<dbReference type="Gene3D" id="3.90.550.20">
    <property type="match status" value="1"/>
</dbReference>
<dbReference type="InterPro" id="IPR051706">
    <property type="entry name" value="Glycosyltransferase_domain"/>
</dbReference>
<dbReference type="PANTHER" id="PTHR32385:SF15">
    <property type="entry name" value="INOSITOL PHOSPHOCERAMIDE MANNOSYLTRANSFERASE 1"/>
    <property type="match status" value="1"/>
</dbReference>
<dbReference type="EMBL" id="BAAAZK010000002">
    <property type="protein sequence ID" value="GAA4168331.1"/>
    <property type="molecule type" value="Genomic_DNA"/>
</dbReference>
<comment type="caution">
    <text evidence="2">The sequence shown here is derived from an EMBL/GenBank/DDBJ whole genome shotgun (WGS) entry which is preliminary data.</text>
</comment>
<dbReference type="InterPro" id="IPR029044">
    <property type="entry name" value="Nucleotide-diphossugar_trans"/>
</dbReference>
<protein>
    <recommendedName>
        <fullName evidence="4">Glycosyl transferase</fullName>
    </recommendedName>
</protein>
<keyword evidence="1" id="KW-0808">Transferase</keyword>
<reference evidence="3" key="1">
    <citation type="journal article" date="2019" name="Int. J. Syst. Evol. Microbiol.">
        <title>The Global Catalogue of Microorganisms (GCM) 10K type strain sequencing project: providing services to taxonomists for standard genome sequencing and annotation.</title>
        <authorList>
            <consortium name="The Broad Institute Genomics Platform"/>
            <consortium name="The Broad Institute Genome Sequencing Center for Infectious Disease"/>
            <person name="Wu L."/>
            <person name="Ma J."/>
        </authorList>
    </citation>
    <scope>NUCLEOTIDE SEQUENCE [LARGE SCALE GENOMIC DNA]</scope>
    <source>
        <strain evidence="3">JCM 16722</strain>
    </source>
</reference>
<dbReference type="Proteomes" id="UP001500167">
    <property type="component" value="Unassembled WGS sequence"/>
</dbReference>